<dbReference type="EMBL" id="CAGS01000379">
    <property type="protein sequence ID" value="CCF85052.1"/>
    <property type="molecule type" value="Genomic_DNA"/>
</dbReference>
<dbReference type="AlphaFoldDB" id="I4EK40"/>
<dbReference type="Proteomes" id="UP000004221">
    <property type="component" value="Unassembled WGS sequence"/>
</dbReference>
<evidence type="ECO:0000313" key="2">
    <source>
        <dbReference type="Proteomes" id="UP000004221"/>
    </source>
</evidence>
<evidence type="ECO:0000313" key="1">
    <source>
        <dbReference type="EMBL" id="CCF85052.1"/>
    </source>
</evidence>
<organism evidence="1 2">
    <name type="scientific">Nitrolancea hollandica Lb</name>
    <dbReference type="NCBI Taxonomy" id="1129897"/>
    <lineage>
        <taxon>Bacteria</taxon>
        <taxon>Pseudomonadati</taxon>
        <taxon>Thermomicrobiota</taxon>
        <taxon>Thermomicrobia</taxon>
        <taxon>Sphaerobacterales</taxon>
        <taxon>Sphaerobacterineae</taxon>
        <taxon>Sphaerobacteraceae</taxon>
        <taxon>Nitrolancea</taxon>
    </lineage>
</organism>
<protein>
    <submittedName>
        <fullName evidence="1">Uncharacterized protein</fullName>
    </submittedName>
</protein>
<gene>
    <name evidence="1" type="ORF">NITHO_440002</name>
</gene>
<comment type="caution">
    <text evidence="1">The sequence shown here is derived from an EMBL/GenBank/DDBJ whole genome shotgun (WGS) entry which is preliminary data.</text>
</comment>
<reference evidence="1 2" key="1">
    <citation type="journal article" date="2012" name="ISME J.">
        <title>Nitrification expanded: discovery, physiology and genomics of a nitrite-oxidizing bacterium from the phylum Chloroflexi.</title>
        <authorList>
            <person name="Sorokin D.Y."/>
            <person name="Lucker S."/>
            <person name="Vejmelkova D."/>
            <person name="Kostrikina N.A."/>
            <person name="Kleerebezem R."/>
            <person name="Rijpstra W.I."/>
            <person name="Damste J.S."/>
            <person name="Le Paslier D."/>
            <person name="Muyzer G."/>
            <person name="Wagner M."/>
            <person name="van Loosdrecht M.C."/>
            <person name="Daims H."/>
        </authorList>
    </citation>
    <scope>NUCLEOTIDE SEQUENCE [LARGE SCALE GENOMIC DNA]</scope>
    <source>
        <strain evidence="2">none</strain>
    </source>
</reference>
<sequence length="58" mass="6366">MTTDMNAVIRRAAGRTVATTLNVHEQKKATANQAVNDAIRRAAGRLPESKEDTDDRND</sequence>
<accession>I4EK40</accession>
<name>I4EK40_9BACT</name>
<dbReference type="RefSeq" id="WP_008479689.1">
    <property type="nucleotide sequence ID" value="NZ_CAGS01000379.1"/>
</dbReference>
<keyword evidence="2" id="KW-1185">Reference proteome</keyword>
<proteinExistence type="predicted"/>